<evidence type="ECO:0000313" key="2">
    <source>
        <dbReference type="EMBL" id="MCD7467970.1"/>
    </source>
</evidence>
<evidence type="ECO:0000313" key="3">
    <source>
        <dbReference type="Proteomes" id="UP000823775"/>
    </source>
</evidence>
<feature type="compositionally biased region" description="Basic residues" evidence="1">
    <location>
        <begin position="31"/>
        <end position="43"/>
    </location>
</feature>
<dbReference type="EMBL" id="JACEIK010001287">
    <property type="protein sequence ID" value="MCD7467970.1"/>
    <property type="molecule type" value="Genomic_DNA"/>
</dbReference>
<organism evidence="2 3">
    <name type="scientific">Datura stramonium</name>
    <name type="common">Jimsonweed</name>
    <name type="synonym">Common thornapple</name>
    <dbReference type="NCBI Taxonomy" id="4076"/>
    <lineage>
        <taxon>Eukaryota</taxon>
        <taxon>Viridiplantae</taxon>
        <taxon>Streptophyta</taxon>
        <taxon>Embryophyta</taxon>
        <taxon>Tracheophyta</taxon>
        <taxon>Spermatophyta</taxon>
        <taxon>Magnoliopsida</taxon>
        <taxon>eudicotyledons</taxon>
        <taxon>Gunneridae</taxon>
        <taxon>Pentapetalae</taxon>
        <taxon>asterids</taxon>
        <taxon>lamiids</taxon>
        <taxon>Solanales</taxon>
        <taxon>Solanaceae</taxon>
        <taxon>Solanoideae</taxon>
        <taxon>Datureae</taxon>
        <taxon>Datura</taxon>
    </lineage>
</organism>
<sequence>MLKKENKNKSGTVLNQRNTSAQARGTALSHVRSRKVEKKRRDRRPIGRTPVTIRDPQVERRLKAVHLGIELIGVKVSGVPSVDHRLKHRFRREATGHCEGLAFHQRFAGQDWRIGGVTPVKSTSA</sequence>
<reference evidence="2 3" key="1">
    <citation type="journal article" date="2021" name="BMC Genomics">
        <title>Datura genome reveals duplications of psychoactive alkaloid biosynthetic genes and high mutation rate following tissue culture.</title>
        <authorList>
            <person name="Rajewski A."/>
            <person name="Carter-House D."/>
            <person name="Stajich J."/>
            <person name="Litt A."/>
        </authorList>
    </citation>
    <scope>NUCLEOTIDE SEQUENCE [LARGE SCALE GENOMIC DNA]</scope>
    <source>
        <strain evidence="2">AR-01</strain>
    </source>
</reference>
<feature type="compositionally biased region" description="Polar residues" evidence="1">
    <location>
        <begin position="9"/>
        <end position="23"/>
    </location>
</feature>
<dbReference type="Proteomes" id="UP000823775">
    <property type="component" value="Unassembled WGS sequence"/>
</dbReference>
<keyword evidence="3" id="KW-1185">Reference proteome</keyword>
<comment type="caution">
    <text evidence="2">The sequence shown here is derived from an EMBL/GenBank/DDBJ whole genome shotgun (WGS) entry which is preliminary data.</text>
</comment>
<evidence type="ECO:0000256" key="1">
    <source>
        <dbReference type="SAM" id="MobiDB-lite"/>
    </source>
</evidence>
<protein>
    <submittedName>
        <fullName evidence="2">Uncharacterized protein</fullName>
    </submittedName>
</protein>
<gene>
    <name evidence="2" type="ORF">HAX54_005689</name>
</gene>
<name>A0ABS8TAE5_DATST</name>
<proteinExistence type="predicted"/>
<feature type="region of interest" description="Disordered" evidence="1">
    <location>
        <begin position="1"/>
        <end position="54"/>
    </location>
</feature>
<accession>A0ABS8TAE5</accession>